<dbReference type="GO" id="GO:0016020">
    <property type="term" value="C:membrane"/>
    <property type="evidence" value="ECO:0007669"/>
    <property type="project" value="InterPro"/>
</dbReference>
<protein>
    <submittedName>
        <fullName evidence="1">Sulfotransferase family 2 domain-containing protein</fullName>
    </submittedName>
</protein>
<name>A0AAN0MBJ0_9RHOB</name>
<proteinExistence type="predicted"/>
<accession>A0AAN0MBJ0</accession>
<dbReference type="EMBL" id="CP151767">
    <property type="protein sequence ID" value="WZU66352.1"/>
    <property type="molecule type" value="Genomic_DNA"/>
</dbReference>
<evidence type="ECO:0000313" key="1">
    <source>
        <dbReference type="EMBL" id="WZU66352.1"/>
    </source>
</evidence>
<sequence length="249" mass="28866">MIVSDTHKFVFVQIPHTGSTGLGRLLVEQYGGREILRKHSYLDELKTAFPDIYRDYYIIGGVRNPLDDRVSSYFKLKSDHMGLYSGQLKDKKAIPGGKRTRKMHQLILEKDLSFSDYFVQFVPLVYWNPISIQQQRYNQIYRFESLDADMLAFSKAIGVDPIILPKSNKTAGRDTDFTQYYDTRAQEHARKIFTPFMDAFGYDFPDDWASGQTPGWVATNTAFAIRRAQWKLQNLRANRLARRKGPMNT</sequence>
<dbReference type="GO" id="GO:0008146">
    <property type="term" value="F:sulfotransferase activity"/>
    <property type="evidence" value="ECO:0007669"/>
    <property type="project" value="InterPro"/>
</dbReference>
<keyword evidence="2" id="KW-1185">Reference proteome</keyword>
<reference evidence="1 2" key="2">
    <citation type="submission" date="2024-08" db="EMBL/GenBank/DDBJ databases">
        <title>Phylogenomic analyses of a clade within the roseobacter group suggest taxonomic reassignments of species of the genera Aestuariivita, Citreicella, Loktanella, Nautella, Pelagibaca, Ruegeria, Thalassobius, Thiobacimonas and Tropicibacter, and the proposal o.</title>
        <authorList>
            <person name="Jeon C.O."/>
        </authorList>
    </citation>
    <scope>NUCLEOTIDE SEQUENCE [LARGE SCALE GENOMIC DNA]</scope>
    <source>
        <strain evidence="1 2">SS1-5</strain>
    </source>
</reference>
<dbReference type="Pfam" id="PF03567">
    <property type="entry name" value="Sulfotransfer_2"/>
    <property type="match status" value="1"/>
</dbReference>
<gene>
    <name evidence="1" type="ORF">AABB31_14960</name>
</gene>
<dbReference type="AlphaFoldDB" id="A0AAN0MBJ0"/>
<dbReference type="InterPro" id="IPR005331">
    <property type="entry name" value="Sulfotransferase"/>
</dbReference>
<dbReference type="Proteomes" id="UP001470809">
    <property type="component" value="Chromosome"/>
</dbReference>
<dbReference type="InterPro" id="IPR027417">
    <property type="entry name" value="P-loop_NTPase"/>
</dbReference>
<dbReference type="KEGG" id="yrh:AABB31_14960"/>
<reference evidence="2" key="1">
    <citation type="submission" date="2024-04" db="EMBL/GenBank/DDBJ databases">
        <title>Phylogenomic analyses of a clade within the roseobacter group suggest taxonomic reassignments of species of the genera Aestuariivita, Citreicella, Loktanella, Nautella, Pelagibaca, Ruegeria, Thalassobius, Thiobacimonas and Tropicibacter, and the proposal o.</title>
        <authorList>
            <person name="Jeon C.O."/>
        </authorList>
    </citation>
    <scope>NUCLEOTIDE SEQUENCE [LARGE SCALE GENOMIC DNA]</scope>
    <source>
        <strain evidence="2">SS1-5</strain>
    </source>
</reference>
<dbReference type="SUPFAM" id="SSF52540">
    <property type="entry name" value="P-loop containing nucleoside triphosphate hydrolases"/>
    <property type="match status" value="1"/>
</dbReference>
<evidence type="ECO:0000313" key="2">
    <source>
        <dbReference type="Proteomes" id="UP001470809"/>
    </source>
</evidence>
<dbReference type="RefSeq" id="WP_342075677.1">
    <property type="nucleotide sequence ID" value="NZ_CP151767.2"/>
</dbReference>
<organism evidence="1 2">
    <name type="scientific">Yoonia rhodophyticola</name>
    <dbReference type="NCBI Taxonomy" id="3137370"/>
    <lineage>
        <taxon>Bacteria</taxon>
        <taxon>Pseudomonadati</taxon>
        <taxon>Pseudomonadota</taxon>
        <taxon>Alphaproteobacteria</taxon>
        <taxon>Rhodobacterales</taxon>
        <taxon>Paracoccaceae</taxon>
        <taxon>Yoonia</taxon>
    </lineage>
</organism>